<protein>
    <recommendedName>
        <fullName evidence="4">DNA polymerase III subunit beta</fullName>
    </recommendedName>
</protein>
<dbReference type="EMBL" id="CP032093">
    <property type="protein sequence ID" value="AXY01902.1"/>
    <property type="molecule type" value="Genomic_DNA"/>
</dbReference>
<proteinExistence type="predicted"/>
<dbReference type="RefSeq" id="WP_128811647.1">
    <property type="nucleotide sequence ID" value="NZ_CP032093.1"/>
</dbReference>
<sequence length="153" mass="17083">MKRFASVALAIAIAIALLGGCSTTPQVAWHEDSQTTINKVNVELKSNLWVNLMPTIGEVQEQNVHGALYLQANSELPANLTVDTLIIKQGDSEWEIDGDLLELRTHTENQWEVAFVWQIEADMEKRVDLALLLDDAGNKGWLVEKGIKIDKVY</sequence>
<keyword evidence="3" id="KW-1185">Reference proteome</keyword>
<dbReference type="Proteomes" id="UP000262832">
    <property type="component" value="Chromosome I"/>
</dbReference>
<evidence type="ECO:0000256" key="1">
    <source>
        <dbReference type="SAM" id="SignalP"/>
    </source>
</evidence>
<feature type="signal peptide" evidence="1">
    <location>
        <begin position="1"/>
        <end position="27"/>
    </location>
</feature>
<organism evidence="2 3">
    <name type="scientific">Vibrio alfacsensis</name>
    <dbReference type="NCBI Taxonomy" id="1074311"/>
    <lineage>
        <taxon>Bacteria</taxon>
        <taxon>Pseudomonadati</taxon>
        <taxon>Pseudomonadota</taxon>
        <taxon>Gammaproteobacteria</taxon>
        <taxon>Vibrionales</taxon>
        <taxon>Vibrionaceae</taxon>
        <taxon>Vibrio</taxon>
    </lineage>
</organism>
<name>A0ABN5PFB7_9VIBR</name>
<reference evidence="2 3" key="1">
    <citation type="submission" date="2018-08" db="EMBL/GenBank/DDBJ databases">
        <title>Genomic taxonomy of the Vibrionaceae family.</title>
        <authorList>
            <person name="Gomez-Gil B."/>
            <person name="Tanaka M."/>
            <person name="Sawabe T."/>
            <person name="Enciso-Ibarra K."/>
        </authorList>
    </citation>
    <scope>NUCLEOTIDE SEQUENCE [LARGE SCALE GENOMIC DNA]</scope>
    <source>
        <strain evidence="2 3">CAIM 1831</strain>
    </source>
</reference>
<feature type="chain" id="PRO_5045547677" description="DNA polymerase III subunit beta" evidence="1">
    <location>
        <begin position="28"/>
        <end position="153"/>
    </location>
</feature>
<keyword evidence="1" id="KW-0732">Signal</keyword>
<gene>
    <name evidence="2" type="ORF">D1115_12915</name>
</gene>
<evidence type="ECO:0008006" key="4">
    <source>
        <dbReference type="Google" id="ProtNLM"/>
    </source>
</evidence>
<evidence type="ECO:0000313" key="2">
    <source>
        <dbReference type="EMBL" id="AXY01902.1"/>
    </source>
</evidence>
<evidence type="ECO:0000313" key="3">
    <source>
        <dbReference type="Proteomes" id="UP000262832"/>
    </source>
</evidence>
<dbReference type="PROSITE" id="PS51257">
    <property type="entry name" value="PROKAR_LIPOPROTEIN"/>
    <property type="match status" value="1"/>
</dbReference>
<accession>A0ABN5PFB7</accession>